<gene>
    <name evidence="3" type="ORF">CLUP02_07029</name>
</gene>
<protein>
    <submittedName>
        <fullName evidence="3">Uncharacterized protein</fullName>
    </submittedName>
</protein>
<feature type="signal peptide" evidence="2">
    <location>
        <begin position="1"/>
        <end position="20"/>
    </location>
</feature>
<keyword evidence="2" id="KW-0732">Signal</keyword>
<sequence length="109" mass="11880">SHGSPCLHLALLAVYVTVRSRPTRLHSKSPSSKTSTPPEPQASKSISSTARLPIATRIETSSDFIPPRARYGYHASSQTDISRDDIQHSVQLHHVTKNSIAPTTRGILD</sequence>
<reference evidence="3" key="1">
    <citation type="journal article" date="2021" name="Mol. Plant Microbe Interact.">
        <title>Complete Genome Sequence of the Plant-Pathogenic Fungus Colletotrichum lupini.</title>
        <authorList>
            <person name="Baroncelli R."/>
            <person name="Pensec F."/>
            <person name="Da Lio D."/>
            <person name="Boufleur T."/>
            <person name="Vicente I."/>
            <person name="Sarrocco S."/>
            <person name="Picot A."/>
            <person name="Baraldi E."/>
            <person name="Sukno S."/>
            <person name="Thon M."/>
            <person name="Le Floch G."/>
        </authorList>
    </citation>
    <scope>NUCLEOTIDE SEQUENCE</scope>
    <source>
        <strain evidence="3">IMI 504893</strain>
    </source>
</reference>
<dbReference type="Proteomes" id="UP000830671">
    <property type="component" value="Chromosome 3"/>
</dbReference>
<feature type="region of interest" description="Disordered" evidence="1">
    <location>
        <begin position="21"/>
        <end position="52"/>
    </location>
</feature>
<feature type="chain" id="PRO_5040181568" evidence="2">
    <location>
        <begin position="21"/>
        <end position="109"/>
    </location>
</feature>
<dbReference type="AlphaFoldDB" id="A0A9Q8SQR4"/>
<dbReference type="RefSeq" id="XP_049143169.1">
    <property type="nucleotide sequence ID" value="XM_049286026.1"/>
</dbReference>
<evidence type="ECO:0000313" key="3">
    <source>
        <dbReference type="EMBL" id="UQC81543.1"/>
    </source>
</evidence>
<evidence type="ECO:0000256" key="2">
    <source>
        <dbReference type="SAM" id="SignalP"/>
    </source>
</evidence>
<feature type="non-terminal residue" evidence="3">
    <location>
        <position position="1"/>
    </location>
</feature>
<accession>A0A9Q8SQR4</accession>
<dbReference type="EMBL" id="CP019475">
    <property type="protein sequence ID" value="UQC81543.1"/>
    <property type="molecule type" value="Genomic_DNA"/>
</dbReference>
<dbReference type="GeneID" id="73341036"/>
<organism evidence="3 4">
    <name type="scientific">Colletotrichum lupini</name>
    <dbReference type="NCBI Taxonomy" id="145971"/>
    <lineage>
        <taxon>Eukaryota</taxon>
        <taxon>Fungi</taxon>
        <taxon>Dikarya</taxon>
        <taxon>Ascomycota</taxon>
        <taxon>Pezizomycotina</taxon>
        <taxon>Sordariomycetes</taxon>
        <taxon>Hypocreomycetidae</taxon>
        <taxon>Glomerellales</taxon>
        <taxon>Glomerellaceae</taxon>
        <taxon>Colletotrichum</taxon>
        <taxon>Colletotrichum acutatum species complex</taxon>
    </lineage>
</organism>
<dbReference type="KEGG" id="clup:CLUP02_07029"/>
<proteinExistence type="predicted"/>
<keyword evidence="4" id="KW-1185">Reference proteome</keyword>
<name>A0A9Q8SQR4_9PEZI</name>
<evidence type="ECO:0000313" key="4">
    <source>
        <dbReference type="Proteomes" id="UP000830671"/>
    </source>
</evidence>
<evidence type="ECO:0000256" key="1">
    <source>
        <dbReference type="SAM" id="MobiDB-lite"/>
    </source>
</evidence>